<comment type="caution">
    <text evidence="2">The sequence shown here is derived from an EMBL/GenBank/DDBJ whole genome shotgun (WGS) entry which is preliminary data.</text>
</comment>
<organism evidence="2 3">
    <name type="scientific">Apiosordaria backusii</name>
    <dbReference type="NCBI Taxonomy" id="314023"/>
    <lineage>
        <taxon>Eukaryota</taxon>
        <taxon>Fungi</taxon>
        <taxon>Dikarya</taxon>
        <taxon>Ascomycota</taxon>
        <taxon>Pezizomycotina</taxon>
        <taxon>Sordariomycetes</taxon>
        <taxon>Sordariomycetidae</taxon>
        <taxon>Sordariales</taxon>
        <taxon>Lasiosphaeriaceae</taxon>
        <taxon>Apiosordaria</taxon>
    </lineage>
</organism>
<feature type="region of interest" description="Disordered" evidence="1">
    <location>
        <begin position="63"/>
        <end position="87"/>
    </location>
</feature>
<evidence type="ECO:0000256" key="1">
    <source>
        <dbReference type="SAM" id="MobiDB-lite"/>
    </source>
</evidence>
<name>A0AA40EMK1_9PEZI</name>
<dbReference type="EMBL" id="JAUKTV010000003">
    <property type="protein sequence ID" value="KAK0742105.1"/>
    <property type="molecule type" value="Genomic_DNA"/>
</dbReference>
<keyword evidence="3" id="KW-1185">Reference proteome</keyword>
<evidence type="ECO:0000313" key="2">
    <source>
        <dbReference type="EMBL" id="KAK0742105.1"/>
    </source>
</evidence>
<proteinExistence type="predicted"/>
<evidence type="ECO:0000313" key="3">
    <source>
        <dbReference type="Proteomes" id="UP001172159"/>
    </source>
</evidence>
<gene>
    <name evidence="2" type="ORF">B0T21DRAFT_360631</name>
</gene>
<sequence length="136" mass="15386">MDTRLTQHYFGQQARMQTSPANTTSSNNHFTNSLAVNMEPALQPSYRIFSWIIQSPTAFLAARNSPSMNPSKTARPEPKHLSSIGSLPSRHRLGACAWMKRQPKHRHLSRVHKVCSDKGTSTLPVLHSKVRLERKE</sequence>
<dbReference type="AlphaFoldDB" id="A0AA40EMK1"/>
<reference evidence="2" key="1">
    <citation type="submission" date="2023-06" db="EMBL/GenBank/DDBJ databases">
        <title>Genome-scale phylogeny and comparative genomics of the fungal order Sordariales.</title>
        <authorList>
            <consortium name="Lawrence Berkeley National Laboratory"/>
            <person name="Hensen N."/>
            <person name="Bonometti L."/>
            <person name="Westerberg I."/>
            <person name="Brannstrom I.O."/>
            <person name="Guillou S."/>
            <person name="Cros-Aarteil S."/>
            <person name="Calhoun S."/>
            <person name="Haridas S."/>
            <person name="Kuo A."/>
            <person name="Mondo S."/>
            <person name="Pangilinan J."/>
            <person name="Riley R."/>
            <person name="Labutti K."/>
            <person name="Andreopoulos B."/>
            <person name="Lipzen A."/>
            <person name="Chen C."/>
            <person name="Yanf M."/>
            <person name="Daum C."/>
            <person name="Ng V."/>
            <person name="Clum A."/>
            <person name="Steindorff A."/>
            <person name="Ohm R."/>
            <person name="Martin F."/>
            <person name="Silar P."/>
            <person name="Natvig D."/>
            <person name="Lalanne C."/>
            <person name="Gautier V."/>
            <person name="Ament-Velasquez S.L."/>
            <person name="Kruys A."/>
            <person name="Hutchinson M.I."/>
            <person name="Powell A.J."/>
            <person name="Barry K."/>
            <person name="Miller A.N."/>
            <person name="Grigoriev I.V."/>
            <person name="Debuchy R."/>
            <person name="Gladieux P."/>
            <person name="Thoren M.H."/>
            <person name="Johannesson H."/>
        </authorList>
    </citation>
    <scope>NUCLEOTIDE SEQUENCE</scope>
    <source>
        <strain evidence="2">CBS 540.89</strain>
    </source>
</reference>
<dbReference type="Proteomes" id="UP001172159">
    <property type="component" value="Unassembled WGS sequence"/>
</dbReference>
<protein>
    <submittedName>
        <fullName evidence="2">Uncharacterized protein</fullName>
    </submittedName>
</protein>
<accession>A0AA40EMK1</accession>